<proteinExistence type="predicted"/>
<dbReference type="GO" id="GO:0006355">
    <property type="term" value="P:regulation of DNA-templated transcription"/>
    <property type="evidence" value="ECO:0007669"/>
    <property type="project" value="UniProtKB-ARBA"/>
</dbReference>
<evidence type="ECO:0000313" key="10">
    <source>
        <dbReference type="EMBL" id="KAD2805203.1"/>
    </source>
</evidence>
<sequence>MNNHHQTNCSTCNNRFEAYAQTRHSVHRQGVRKWAILDDDFENWFTNVEYFYLNGDALCSYSRLRWNNDVMETGNNKKNELVICVGQLYCLSFMTICDSSNDLMCLHLHHHQLPMDHPACTHLLVPIHDPIVVQLSVVLDLDHSRLPSVDYLKIGTTDGFAYSGGWMYFTFVGFHGVSDKSSGGTTKKLSDVVPKIRLWNKFAWEGDKRWYPTTLVGIAVTLGSDGGNSRDPRVRSCESWKPPTLGILIMEEDNFLQKKIKVLLKHSKLLELAAVDDVSGFVSEVEETGISVDEVGFWYGRRNSSKWKMGFAERTPLMIASLYGSIHVLKYIIGTKNMDVNKTSDTDGVSALHCAAAGGSASSVEVGKLLIGVGADINLTDANGNKPGDLIARGIKSPVRKGLEMMLKGFVLEDIVPAKKEYPVDVSLPDINNELYGSDEFRMYTFKVKPCSRAYTHDWTECPFVHPGENARRRDPKKYNYSCVPCPEFRKGSCGHGDACEYAHGVFESWLHPAQYKTRLCKDETGCARKVCFFAHKADELRPLYASTGSAIPSPESGPLSSIETSPISPFQNSSPVVLCSTPPLSPAISPATGWQNKNNLTHLAPPVLQLSGSRLRTAVNARDLELQSLRTQQKQRQQMIDELTTNLYTNRFGESNPLNLDDVFGSFDPSLLSSLTTGATQLQSPSDHQEIRHNSNQLRGNYSSSSMRKPTNCAFDSSVMNSRSSSFLSQRSQSFIDRGAGAIGGQISQWGSPDGKPEWGFNGEVANKFRKSASFALRDGLPVNVGQEPDVSWVNTLVKDVSSVGVGLYSSPDKKRYAGGDGEKLPQWVEQCLT</sequence>
<feature type="zinc finger region" description="C3H1-type" evidence="7">
    <location>
        <begin position="480"/>
        <end position="507"/>
    </location>
</feature>
<dbReference type="Gene3D" id="1.25.40.20">
    <property type="entry name" value="Ankyrin repeat-containing domain"/>
    <property type="match status" value="1"/>
</dbReference>
<evidence type="ECO:0000256" key="5">
    <source>
        <dbReference type="ARBA" id="ARBA00023125"/>
    </source>
</evidence>
<evidence type="ECO:0000256" key="6">
    <source>
        <dbReference type="PROSITE-ProRule" id="PRU00023"/>
    </source>
</evidence>
<organism evidence="10 11">
    <name type="scientific">Mikania micrantha</name>
    <name type="common">bitter vine</name>
    <dbReference type="NCBI Taxonomy" id="192012"/>
    <lineage>
        <taxon>Eukaryota</taxon>
        <taxon>Viridiplantae</taxon>
        <taxon>Streptophyta</taxon>
        <taxon>Embryophyta</taxon>
        <taxon>Tracheophyta</taxon>
        <taxon>Spermatophyta</taxon>
        <taxon>Magnoliopsida</taxon>
        <taxon>eudicotyledons</taxon>
        <taxon>Gunneridae</taxon>
        <taxon>Pentapetalae</taxon>
        <taxon>asterids</taxon>
        <taxon>campanulids</taxon>
        <taxon>Asterales</taxon>
        <taxon>Asteraceae</taxon>
        <taxon>Asteroideae</taxon>
        <taxon>Heliantheae alliance</taxon>
        <taxon>Eupatorieae</taxon>
        <taxon>Mikania</taxon>
    </lineage>
</organism>
<dbReference type="InterPro" id="IPR057444">
    <property type="entry name" value="Znf-CCCH_AtC3H23-like"/>
</dbReference>
<evidence type="ECO:0000256" key="1">
    <source>
        <dbReference type="ARBA" id="ARBA00022723"/>
    </source>
</evidence>
<dbReference type="EMBL" id="SZYD01000018">
    <property type="protein sequence ID" value="KAD2805203.1"/>
    <property type="molecule type" value="Genomic_DNA"/>
</dbReference>
<dbReference type="OrthoDB" id="410307at2759"/>
<protein>
    <recommendedName>
        <fullName evidence="9">C3H1-type domain-containing protein</fullName>
    </recommendedName>
</protein>
<evidence type="ECO:0000313" key="11">
    <source>
        <dbReference type="Proteomes" id="UP000326396"/>
    </source>
</evidence>
<dbReference type="Gene3D" id="3.30.1370.210">
    <property type="match status" value="1"/>
</dbReference>
<dbReference type="FunFam" id="3.30.1370.210:FF:000009">
    <property type="entry name" value="Zinc finger CCCH domain-containing protein 66"/>
    <property type="match status" value="1"/>
</dbReference>
<dbReference type="Proteomes" id="UP000326396">
    <property type="component" value="Linkage Group LG8"/>
</dbReference>
<dbReference type="PROSITE" id="PS50103">
    <property type="entry name" value="ZF_C3H1"/>
    <property type="match status" value="1"/>
</dbReference>
<evidence type="ECO:0000256" key="7">
    <source>
        <dbReference type="PROSITE-ProRule" id="PRU00723"/>
    </source>
</evidence>
<evidence type="ECO:0000256" key="4">
    <source>
        <dbReference type="ARBA" id="ARBA00022833"/>
    </source>
</evidence>
<keyword evidence="3 7" id="KW-0863">Zinc-finger</keyword>
<comment type="caution">
    <text evidence="10">The sequence shown here is derived from an EMBL/GenBank/DDBJ whole genome shotgun (WGS) entry which is preliminary data.</text>
</comment>
<feature type="domain" description="C3H1-type" evidence="9">
    <location>
        <begin position="480"/>
        <end position="507"/>
    </location>
</feature>
<evidence type="ECO:0000259" key="9">
    <source>
        <dbReference type="PROSITE" id="PS50103"/>
    </source>
</evidence>
<evidence type="ECO:0000256" key="3">
    <source>
        <dbReference type="ARBA" id="ARBA00022771"/>
    </source>
</evidence>
<dbReference type="SMART" id="SM00356">
    <property type="entry name" value="ZnF_C3H1"/>
    <property type="match status" value="2"/>
</dbReference>
<reference evidence="10 11" key="1">
    <citation type="submission" date="2019-05" db="EMBL/GenBank/DDBJ databases">
        <title>Mikania micrantha, genome provides insights into the molecular mechanism of rapid growth.</title>
        <authorList>
            <person name="Liu B."/>
        </authorList>
    </citation>
    <scope>NUCLEOTIDE SEQUENCE [LARGE SCALE GENOMIC DNA]</scope>
    <source>
        <strain evidence="10">NLD-2019</strain>
        <tissue evidence="10">Leaf</tissue>
    </source>
</reference>
<feature type="compositionally biased region" description="Polar residues" evidence="8">
    <location>
        <begin position="695"/>
        <end position="708"/>
    </location>
</feature>
<keyword evidence="2" id="KW-0677">Repeat</keyword>
<keyword evidence="1 7" id="KW-0479">Metal-binding</keyword>
<dbReference type="PANTHER" id="PTHR14493">
    <property type="entry name" value="UNKEMPT FAMILY MEMBER"/>
    <property type="match status" value="1"/>
</dbReference>
<feature type="region of interest" description="Disordered" evidence="8">
    <location>
        <begin position="683"/>
        <end position="708"/>
    </location>
</feature>
<accession>A0A5N6LUE6</accession>
<dbReference type="GO" id="GO:0003677">
    <property type="term" value="F:DNA binding"/>
    <property type="evidence" value="ECO:0007669"/>
    <property type="project" value="UniProtKB-KW"/>
</dbReference>
<dbReference type="SMART" id="SM00248">
    <property type="entry name" value="ANK"/>
    <property type="match status" value="2"/>
</dbReference>
<dbReference type="PROSITE" id="PS50297">
    <property type="entry name" value="ANK_REP_REGION"/>
    <property type="match status" value="1"/>
</dbReference>
<keyword evidence="4 7" id="KW-0862">Zinc</keyword>
<keyword evidence="5" id="KW-0238">DNA-binding</keyword>
<evidence type="ECO:0000256" key="2">
    <source>
        <dbReference type="ARBA" id="ARBA00022737"/>
    </source>
</evidence>
<dbReference type="Pfam" id="PF25512">
    <property type="entry name" value="zf-CCCH_AtC3H23"/>
    <property type="match status" value="1"/>
</dbReference>
<keyword evidence="11" id="KW-1185">Reference proteome</keyword>
<evidence type="ECO:0000256" key="8">
    <source>
        <dbReference type="SAM" id="MobiDB-lite"/>
    </source>
</evidence>
<keyword evidence="6" id="KW-0040">ANK repeat</keyword>
<dbReference type="SUPFAM" id="SSF48403">
    <property type="entry name" value="Ankyrin repeat"/>
    <property type="match status" value="1"/>
</dbReference>
<dbReference type="InterPro" id="IPR045234">
    <property type="entry name" value="Unkempt-like"/>
</dbReference>
<dbReference type="InterPro" id="IPR036770">
    <property type="entry name" value="Ankyrin_rpt-contain_sf"/>
</dbReference>
<gene>
    <name evidence="10" type="ORF">E3N88_38580</name>
</gene>
<name>A0A5N6LUE6_9ASTR</name>
<dbReference type="PROSITE" id="PS50088">
    <property type="entry name" value="ANK_REPEAT"/>
    <property type="match status" value="1"/>
</dbReference>
<dbReference type="PANTHER" id="PTHR14493:SF86">
    <property type="entry name" value="ZINC FINGER CCCH DOMAIN-CONTAINING PROTEIN 47"/>
    <property type="match status" value="1"/>
</dbReference>
<dbReference type="AlphaFoldDB" id="A0A5N6LUE6"/>
<feature type="repeat" description="ANK" evidence="6">
    <location>
        <begin position="347"/>
        <end position="382"/>
    </location>
</feature>
<dbReference type="Pfam" id="PF12796">
    <property type="entry name" value="Ank_2"/>
    <property type="match status" value="1"/>
</dbReference>
<dbReference type="GO" id="GO:0008270">
    <property type="term" value="F:zinc ion binding"/>
    <property type="evidence" value="ECO:0007669"/>
    <property type="project" value="UniProtKB-KW"/>
</dbReference>
<dbReference type="InterPro" id="IPR000571">
    <property type="entry name" value="Znf_CCCH"/>
</dbReference>
<dbReference type="InterPro" id="IPR002110">
    <property type="entry name" value="Ankyrin_rpt"/>
</dbReference>